<comment type="caution">
    <text evidence="6">The sequence shown here is derived from an EMBL/GenBank/DDBJ whole genome shotgun (WGS) entry which is preliminary data.</text>
</comment>
<protein>
    <recommendedName>
        <fullName evidence="5">PurT/PurK-like preATP-grasp domain-containing protein</fullName>
    </recommendedName>
</protein>
<reference evidence="7" key="1">
    <citation type="submission" date="2015-03" db="EMBL/GenBank/DDBJ databases">
        <title>Draft genome sequence of a novel methanotroph (Sn10-6) isolated from flooded ricefield rhizosphere in India.</title>
        <authorList>
            <person name="Pandit P.S."/>
            <person name="Pore S.D."/>
            <person name="Arora P."/>
            <person name="Kapse N.G."/>
            <person name="Dhakephalkar P.K."/>
            <person name="Rahalkar M.C."/>
        </authorList>
    </citation>
    <scope>NUCLEOTIDE SEQUENCE [LARGE SCALE GENOMIC DNA]</scope>
    <source>
        <strain evidence="7">Sn10-6</strain>
    </source>
</reference>
<dbReference type="GO" id="GO:0016874">
    <property type="term" value="F:ligase activity"/>
    <property type="evidence" value="ECO:0007669"/>
    <property type="project" value="UniProtKB-KW"/>
</dbReference>
<evidence type="ECO:0000256" key="4">
    <source>
        <dbReference type="ARBA" id="ARBA00022840"/>
    </source>
</evidence>
<dbReference type="PANTHER" id="PTHR11609">
    <property type="entry name" value="PURINE BIOSYNTHESIS PROTEIN 6/7, PUR6/7"/>
    <property type="match status" value="1"/>
</dbReference>
<organism evidence="6 7">
    <name type="scientific">Methylocucumis oryzae</name>
    <dbReference type="NCBI Taxonomy" id="1632867"/>
    <lineage>
        <taxon>Bacteria</taxon>
        <taxon>Pseudomonadati</taxon>
        <taxon>Pseudomonadota</taxon>
        <taxon>Gammaproteobacteria</taxon>
        <taxon>Methylococcales</taxon>
        <taxon>Methylococcaceae</taxon>
        <taxon>Methylocucumis</taxon>
    </lineage>
</organism>
<keyword evidence="1" id="KW-0436">Ligase</keyword>
<dbReference type="AlphaFoldDB" id="A0A0F3IL77"/>
<evidence type="ECO:0000256" key="1">
    <source>
        <dbReference type="ARBA" id="ARBA00022598"/>
    </source>
</evidence>
<accession>A0A0F3IL77</accession>
<gene>
    <name evidence="6" type="ORF">VZ94_04560</name>
</gene>
<evidence type="ECO:0000313" key="7">
    <source>
        <dbReference type="Proteomes" id="UP000033684"/>
    </source>
</evidence>
<proteinExistence type="predicted"/>
<dbReference type="GO" id="GO:0005829">
    <property type="term" value="C:cytosol"/>
    <property type="evidence" value="ECO:0007669"/>
    <property type="project" value="TreeGrafter"/>
</dbReference>
<dbReference type="Gene3D" id="3.40.50.20">
    <property type="match status" value="1"/>
</dbReference>
<evidence type="ECO:0000256" key="3">
    <source>
        <dbReference type="ARBA" id="ARBA00022755"/>
    </source>
</evidence>
<dbReference type="EMBL" id="LAJX01000036">
    <property type="protein sequence ID" value="KJV07471.1"/>
    <property type="molecule type" value="Genomic_DNA"/>
</dbReference>
<dbReference type="Pfam" id="PF22660">
    <property type="entry name" value="RS_preATP-grasp-like"/>
    <property type="match status" value="1"/>
</dbReference>
<feature type="domain" description="PurT/PurK-like preATP-grasp" evidence="5">
    <location>
        <begin position="1"/>
        <end position="96"/>
    </location>
</feature>
<keyword evidence="2" id="KW-0547">Nucleotide-binding</keyword>
<dbReference type="GO" id="GO:0005524">
    <property type="term" value="F:ATP binding"/>
    <property type="evidence" value="ECO:0007669"/>
    <property type="project" value="UniProtKB-KW"/>
</dbReference>
<sequence length="107" mass="11534">MKIGILGAGQLARMIALAGYPLGMEFIFLDPSKDACANPLGTALIGDYDDPRLLATLAEQADVVTYEFENVPAEVAAFLSARTQVFPNPKALAVAQDRLFEKDFSAR</sequence>
<evidence type="ECO:0000313" key="6">
    <source>
        <dbReference type="EMBL" id="KJV07471.1"/>
    </source>
</evidence>
<evidence type="ECO:0000256" key="2">
    <source>
        <dbReference type="ARBA" id="ARBA00022741"/>
    </source>
</evidence>
<dbReference type="GO" id="GO:0006164">
    <property type="term" value="P:purine nucleotide biosynthetic process"/>
    <property type="evidence" value="ECO:0007669"/>
    <property type="project" value="UniProtKB-KW"/>
</dbReference>
<dbReference type="PATRIC" id="fig|1632867.3.peg.4072"/>
<keyword evidence="4" id="KW-0067">ATP-binding</keyword>
<name>A0A0F3IL77_9GAMM</name>
<evidence type="ECO:0000259" key="5">
    <source>
        <dbReference type="Pfam" id="PF22660"/>
    </source>
</evidence>
<dbReference type="Proteomes" id="UP000033684">
    <property type="component" value="Unassembled WGS sequence"/>
</dbReference>
<reference evidence="6 7" key="2">
    <citation type="journal article" date="2016" name="Microb. Ecol.">
        <title>Genome Characteristics of a Novel Type I Methanotroph (Sn10-6) Isolated from a Flooded Indian Rice Field.</title>
        <authorList>
            <person name="Rahalkar M.C."/>
            <person name="Pandit P.S."/>
            <person name="Dhakephalkar P.K."/>
            <person name="Pore S."/>
            <person name="Arora P."/>
            <person name="Kapse N."/>
        </authorList>
    </citation>
    <scope>NUCLEOTIDE SEQUENCE [LARGE SCALE GENOMIC DNA]</scope>
    <source>
        <strain evidence="6 7">Sn10-6</strain>
    </source>
</reference>
<dbReference type="FunFam" id="3.40.50.20:FF:000016">
    <property type="entry name" value="N5-carboxyaminoimidazole ribonucleotide synthase"/>
    <property type="match status" value="1"/>
</dbReference>
<keyword evidence="7" id="KW-1185">Reference proteome</keyword>
<dbReference type="InterPro" id="IPR016185">
    <property type="entry name" value="PreATP-grasp_dom_sf"/>
</dbReference>
<dbReference type="InterPro" id="IPR054350">
    <property type="entry name" value="PurT/PurK_preATP-grasp"/>
</dbReference>
<dbReference type="PANTHER" id="PTHR11609:SF5">
    <property type="entry name" value="PHOSPHORIBOSYLAMINOIMIDAZOLE CARBOXYLASE"/>
    <property type="match status" value="1"/>
</dbReference>
<dbReference type="SUPFAM" id="SSF52440">
    <property type="entry name" value="PreATP-grasp domain"/>
    <property type="match status" value="1"/>
</dbReference>
<keyword evidence="3" id="KW-0658">Purine biosynthesis</keyword>